<dbReference type="Proteomes" id="UP000317369">
    <property type="component" value="Chromosome"/>
</dbReference>
<dbReference type="GO" id="GO:0032259">
    <property type="term" value="P:methylation"/>
    <property type="evidence" value="ECO:0007669"/>
    <property type="project" value="UniProtKB-KW"/>
</dbReference>
<dbReference type="SUPFAM" id="SSF53335">
    <property type="entry name" value="S-adenosyl-L-methionine-dependent methyltransferases"/>
    <property type="match status" value="1"/>
</dbReference>
<dbReference type="PANTHER" id="PTHR43861">
    <property type="entry name" value="TRANS-ACONITATE 2-METHYLTRANSFERASE-RELATED"/>
    <property type="match status" value="1"/>
</dbReference>
<keyword evidence="4" id="KW-1185">Reference proteome</keyword>
<dbReference type="GO" id="GO:0008168">
    <property type="term" value="F:methyltransferase activity"/>
    <property type="evidence" value="ECO:0007669"/>
    <property type="project" value="UniProtKB-KW"/>
</dbReference>
<dbReference type="EC" id="2.1.1.265" evidence="3"/>
<feature type="domain" description="Methyltransferase" evidence="2">
    <location>
        <begin position="41"/>
        <end position="132"/>
    </location>
</feature>
<evidence type="ECO:0000259" key="2">
    <source>
        <dbReference type="Pfam" id="PF13649"/>
    </source>
</evidence>
<dbReference type="InterPro" id="IPR041698">
    <property type="entry name" value="Methyltransf_25"/>
</dbReference>
<keyword evidence="1 3" id="KW-0808">Transferase</keyword>
<reference evidence="3 4" key="1">
    <citation type="submission" date="2019-02" db="EMBL/GenBank/DDBJ databases">
        <title>Deep-cultivation of Planctomycetes and their phenomic and genomic characterization uncovers novel biology.</title>
        <authorList>
            <person name="Wiegand S."/>
            <person name="Jogler M."/>
            <person name="Boedeker C."/>
            <person name="Pinto D."/>
            <person name="Vollmers J."/>
            <person name="Rivas-Marin E."/>
            <person name="Kohn T."/>
            <person name="Peeters S.H."/>
            <person name="Heuer A."/>
            <person name="Rast P."/>
            <person name="Oberbeckmann S."/>
            <person name="Bunk B."/>
            <person name="Jeske O."/>
            <person name="Meyerdierks A."/>
            <person name="Storesund J.E."/>
            <person name="Kallscheuer N."/>
            <person name="Luecker S."/>
            <person name="Lage O.M."/>
            <person name="Pohl T."/>
            <person name="Merkel B.J."/>
            <person name="Hornburger P."/>
            <person name="Mueller R.-W."/>
            <person name="Bruemmer F."/>
            <person name="Labrenz M."/>
            <person name="Spormann A.M."/>
            <person name="Op den Camp H."/>
            <person name="Overmann J."/>
            <person name="Amann R."/>
            <person name="Jetten M.S.M."/>
            <person name="Mascher T."/>
            <person name="Medema M.H."/>
            <person name="Devos D.P."/>
            <person name="Kaster A.-K."/>
            <person name="Ovreas L."/>
            <person name="Rohde M."/>
            <person name="Galperin M.Y."/>
            <person name="Jogler C."/>
        </authorList>
    </citation>
    <scope>NUCLEOTIDE SEQUENCE [LARGE SCALE GENOMIC DNA]</scope>
    <source>
        <strain evidence="3 4">KS4</strain>
    </source>
</reference>
<keyword evidence="3" id="KW-0489">Methyltransferase</keyword>
<dbReference type="Pfam" id="PF13649">
    <property type="entry name" value="Methyltransf_25"/>
    <property type="match status" value="1"/>
</dbReference>
<dbReference type="EMBL" id="CP036425">
    <property type="protein sequence ID" value="QDU33511.1"/>
    <property type="molecule type" value="Genomic_DNA"/>
</dbReference>
<evidence type="ECO:0000256" key="1">
    <source>
        <dbReference type="ARBA" id="ARBA00022679"/>
    </source>
</evidence>
<dbReference type="AlphaFoldDB" id="A0A517YTG5"/>
<proteinExistence type="predicted"/>
<sequence length="201" mass="22503">MVEWKQMWDERYSEKEYIYGREPNEFLASVTDRLPQGGRALCLAEGEGRNAVWLAKQGFDVVAVDMSAVGLAKAEQLAEDEGVSIETVCTDLENFEIGHEQWDVIVVIFVPVQPALRKKIYQSVRDGLKAGGKFVIEMYTPRQLEKGTGGGSDINVMVDESIIRKELVGLDYEILEEMDREIIEGSYHTGDSAVIQVLAVK</sequence>
<accession>A0A517YTG5</accession>
<gene>
    <name evidence="3" type="primary">tehB_1</name>
    <name evidence="3" type="ORF">KS4_15610</name>
</gene>
<organism evidence="3 4">
    <name type="scientific">Poriferisphaera corsica</name>
    <dbReference type="NCBI Taxonomy" id="2528020"/>
    <lineage>
        <taxon>Bacteria</taxon>
        <taxon>Pseudomonadati</taxon>
        <taxon>Planctomycetota</taxon>
        <taxon>Phycisphaerae</taxon>
        <taxon>Phycisphaerales</taxon>
        <taxon>Phycisphaeraceae</taxon>
        <taxon>Poriferisphaera</taxon>
    </lineage>
</organism>
<name>A0A517YTG5_9BACT</name>
<protein>
    <submittedName>
        <fullName evidence="3">Tellurite methyltransferase</fullName>
        <ecNumber evidence="3">2.1.1.265</ecNumber>
    </submittedName>
</protein>
<evidence type="ECO:0000313" key="4">
    <source>
        <dbReference type="Proteomes" id="UP000317369"/>
    </source>
</evidence>
<dbReference type="Gene3D" id="3.40.50.150">
    <property type="entry name" value="Vaccinia Virus protein VP39"/>
    <property type="match status" value="1"/>
</dbReference>
<evidence type="ECO:0000313" key="3">
    <source>
        <dbReference type="EMBL" id="QDU33511.1"/>
    </source>
</evidence>
<dbReference type="CDD" id="cd02440">
    <property type="entry name" value="AdoMet_MTases"/>
    <property type="match status" value="1"/>
</dbReference>
<dbReference type="PANTHER" id="PTHR43861:SF3">
    <property type="entry name" value="PUTATIVE (AFU_ORTHOLOGUE AFUA_2G14390)-RELATED"/>
    <property type="match status" value="1"/>
</dbReference>
<dbReference type="InterPro" id="IPR029063">
    <property type="entry name" value="SAM-dependent_MTases_sf"/>
</dbReference>
<dbReference type="KEGG" id="pcor:KS4_15610"/>